<proteinExistence type="predicted"/>
<evidence type="ECO:0000313" key="1">
    <source>
        <dbReference type="EMBL" id="AOA33724.1"/>
    </source>
</evidence>
<name>A0A2R2Q2M2_9VIRU</name>
<sequence>MARMLKFCAIVLLFIGPFCLAYGAELAKVDGCIQYSEESAPNNNCGKGNSLLTWSSWFAISTALADTAWTLYGLLLKQMAGQAISVSEQLERQIRNLSEANRKALMQQIENSVQSFMSQLTRDEYGMITRGCSSADATKMFMWYQSRVGTIVNYALHGATVAGAIATVASEISTNSKKCYYDDRTYTVADCIVDDSEIRFTKYFSGFQHVNKTHLVLRSGENAKAWCCDFYKCWDGSWSPGKIDRRTLNCIVYVYWPQDSSETMAVRGYRYINHLNGWAPYPVSDVCANKIIAQPDAVFCDRGKALMIANNSEGFAE</sequence>
<reference evidence="1" key="1">
    <citation type="submission" date="2016-07" db="EMBL/GenBank/DDBJ databases">
        <authorList>
            <person name="Wan K."/>
            <person name="Booth B."/>
            <person name="Spirohn K."/>
            <person name="Hao T."/>
            <person name="Hu Y."/>
            <person name="Calderwood M."/>
            <person name="Hill D."/>
            <person name="Mohr S."/>
            <person name="Vidal M."/>
            <person name="Celniker S."/>
            <person name="Perrimon N."/>
        </authorList>
    </citation>
    <scope>NUCLEOTIDE SEQUENCE</scope>
</reference>
<reference evidence="1" key="2">
    <citation type="journal article" date="2018" name="Proc. Natl. Acad. Sci. U.S.A.">
        <title>Viral discovery and diversity in trypanosomatid protozoa with a focus on relatives of the human parasite Leishmania.</title>
        <authorList>
            <person name="Grybchuk D."/>
            <person name="Akopyants N.S."/>
            <person name="Kostygov A.Y."/>
            <person name="Konovalovas A."/>
            <person name="Lye L.F."/>
            <person name="Dobson D.E."/>
            <person name="Zangger H."/>
            <person name="Fasel N."/>
            <person name="Butenko A."/>
            <person name="Frolov A.O."/>
            <person name="Votypka J."/>
            <person name="d'Avila-Levy C.M."/>
            <person name="Kulich P."/>
            <person name="Moravcova J."/>
            <person name="Plevka P."/>
            <person name="Rogozin I.B."/>
            <person name="Serva S."/>
            <person name="Lukes J."/>
            <person name="Beverley S.M."/>
            <person name="Yurchenko V."/>
        </authorList>
    </citation>
    <scope>NUCLEOTIDE SEQUENCE</scope>
</reference>
<protein>
    <submittedName>
        <fullName evidence="1">Uncharacterized protein</fullName>
    </submittedName>
</protein>
<accession>A0A2R2Q2M2</accession>
<dbReference type="EMBL" id="KX507300">
    <property type="protein sequence ID" value="AOA33724.1"/>
    <property type="molecule type" value="Viral_cRNA"/>
</dbReference>
<organism evidence="1">
    <name type="scientific">Crithidia abscondita leishbunyavirus</name>
    <dbReference type="NCBI Taxonomy" id="1888351"/>
    <lineage>
        <taxon>Viruses</taxon>
        <taxon>Riboviria</taxon>
        <taxon>Orthornavirae</taxon>
        <taxon>Negarnaviricota</taxon>
        <taxon>Polyploviricotina</taxon>
        <taxon>Bunyaviricetes</taxon>
        <taxon>Hareavirales</taxon>
        <taxon>Leishbuviridae</taxon>
        <taxon>Shilevirus</taxon>
        <taxon>Shilevirus puertonapoense</taxon>
    </lineage>
</organism>